<dbReference type="InterPro" id="IPR029063">
    <property type="entry name" value="SAM-dependent_MTases_sf"/>
</dbReference>
<dbReference type="Gene3D" id="3.40.50.150">
    <property type="entry name" value="Vaccinia Virus protein VP39"/>
    <property type="match status" value="1"/>
</dbReference>
<keyword evidence="1" id="KW-0489">Methyltransferase</keyword>
<organism evidence="1 2">
    <name type="scientific">Terrimonas rubra</name>
    <dbReference type="NCBI Taxonomy" id="1035890"/>
    <lineage>
        <taxon>Bacteria</taxon>
        <taxon>Pseudomonadati</taxon>
        <taxon>Bacteroidota</taxon>
        <taxon>Chitinophagia</taxon>
        <taxon>Chitinophagales</taxon>
        <taxon>Chitinophagaceae</taxon>
        <taxon>Terrimonas</taxon>
    </lineage>
</organism>
<name>A0ABW6A0L2_9BACT</name>
<reference evidence="2" key="1">
    <citation type="journal article" date="2019" name="Int. J. Syst. Evol. Microbiol.">
        <title>The Global Catalogue of Microorganisms (GCM) 10K type strain sequencing project: providing services to taxonomists for standard genome sequencing and annotation.</title>
        <authorList>
            <consortium name="The Broad Institute Genomics Platform"/>
            <consortium name="The Broad Institute Genome Sequencing Center for Infectious Disease"/>
            <person name="Wu L."/>
            <person name="Ma J."/>
        </authorList>
    </citation>
    <scope>NUCLEOTIDE SEQUENCE [LARGE SCALE GENOMIC DNA]</scope>
    <source>
        <strain evidence="2">KCTC 23299</strain>
    </source>
</reference>
<keyword evidence="2" id="KW-1185">Reference proteome</keyword>
<dbReference type="EMBL" id="JBHUOZ010000001">
    <property type="protein sequence ID" value="MFD2918549.1"/>
    <property type="molecule type" value="Genomic_DNA"/>
</dbReference>
<dbReference type="RefSeq" id="WP_386094860.1">
    <property type="nucleotide sequence ID" value="NZ_JBHUOZ010000001.1"/>
</dbReference>
<gene>
    <name evidence="1" type="ORF">ACFS6H_02435</name>
</gene>
<proteinExistence type="predicted"/>
<dbReference type="GO" id="GO:0008168">
    <property type="term" value="F:methyltransferase activity"/>
    <property type="evidence" value="ECO:0007669"/>
    <property type="project" value="UniProtKB-KW"/>
</dbReference>
<dbReference type="InterPro" id="IPR008884">
    <property type="entry name" value="TylF_MeTrfase"/>
</dbReference>
<protein>
    <submittedName>
        <fullName evidence="1">TylF/MycF/NovP-related O-methyltransferase</fullName>
        <ecNumber evidence="1">2.1.1.-</ecNumber>
    </submittedName>
</protein>
<keyword evidence="1" id="KW-0808">Transferase</keyword>
<dbReference type="GO" id="GO:0032259">
    <property type="term" value="P:methylation"/>
    <property type="evidence" value="ECO:0007669"/>
    <property type="project" value="UniProtKB-KW"/>
</dbReference>
<dbReference type="Proteomes" id="UP001597511">
    <property type="component" value="Unassembled WGS sequence"/>
</dbReference>
<accession>A0ABW6A0L2</accession>
<dbReference type="SUPFAM" id="SSF53335">
    <property type="entry name" value="S-adenosyl-L-methionine-dependent methyltransferases"/>
    <property type="match status" value="1"/>
</dbReference>
<dbReference type="PANTHER" id="PTHR40036">
    <property type="entry name" value="MACROCIN O-METHYLTRANSFERASE"/>
    <property type="match status" value="1"/>
</dbReference>
<sequence length="221" mass="25289">MKKYFSFLRSLLNGKVIVDYKMAALTDERKLPVPQTGNYIRISTFELAVREIIENKVPGETAEVGVYRGDFAKYINQAFPDRKLYLFDTFEGFDKNDTAIEQAKNFGEGNQDFSNTSTELVLSKMVNKNNCIIKQGRFPASLNGLEEKFCFVSLDADLYEPIYQGLVYFYPRLSKGGYIFIHDYNNKHYGGAKQAVREYCAQHQIGYVPVSDEWGTVVITK</sequence>
<dbReference type="EC" id="2.1.1.-" evidence="1"/>
<dbReference type="PANTHER" id="PTHR40036:SF1">
    <property type="entry name" value="MACROCIN O-METHYLTRANSFERASE"/>
    <property type="match status" value="1"/>
</dbReference>
<comment type="caution">
    <text evidence="1">The sequence shown here is derived from an EMBL/GenBank/DDBJ whole genome shotgun (WGS) entry which is preliminary data.</text>
</comment>
<evidence type="ECO:0000313" key="2">
    <source>
        <dbReference type="Proteomes" id="UP001597511"/>
    </source>
</evidence>
<evidence type="ECO:0000313" key="1">
    <source>
        <dbReference type="EMBL" id="MFD2918549.1"/>
    </source>
</evidence>
<dbReference type="Pfam" id="PF05711">
    <property type="entry name" value="TylF"/>
    <property type="match status" value="1"/>
</dbReference>